<feature type="domain" description="Cell wall-active antibiotics response LiaF-like C-terminal" evidence="2">
    <location>
        <begin position="87"/>
        <end position="153"/>
    </location>
</feature>
<proteinExistence type="predicted"/>
<feature type="region of interest" description="Disordered" evidence="1">
    <location>
        <begin position="1"/>
        <end position="48"/>
    </location>
</feature>
<dbReference type="PANTHER" id="PTHR40763:SF5">
    <property type="entry name" value="MEMBRANE PROTEIN"/>
    <property type="match status" value="1"/>
</dbReference>
<dbReference type="RefSeq" id="WP_141821148.1">
    <property type="nucleotide sequence ID" value="NZ_BAAAIL010000005.1"/>
</dbReference>
<dbReference type="PANTHER" id="PTHR40763">
    <property type="entry name" value="MEMBRANE PROTEIN-RELATED"/>
    <property type="match status" value="1"/>
</dbReference>
<comment type="caution">
    <text evidence="3">The sequence shown here is derived from an EMBL/GenBank/DDBJ whole genome shotgun (WGS) entry which is preliminary data.</text>
</comment>
<accession>A0A543K6R6</accession>
<reference evidence="3 4" key="1">
    <citation type="submission" date="2019-06" db="EMBL/GenBank/DDBJ databases">
        <title>Sequencing the genomes of 1000 actinobacteria strains.</title>
        <authorList>
            <person name="Klenk H.-P."/>
        </authorList>
    </citation>
    <scope>NUCLEOTIDE SEQUENCE [LARGE SCALE GENOMIC DNA]</scope>
    <source>
        <strain evidence="3 4">DSM 12362</strain>
    </source>
</reference>
<protein>
    <submittedName>
        <fullName evidence="3">Cell wall-active antibiotic response 4TMS protein YvqF</fullName>
    </submittedName>
</protein>
<dbReference type="EMBL" id="VFPU01000003">
    <property type="protein sequence ID" value="TQM90778.1"/>
    <property type="molecule type" value="Genomic_DNA"/>
</dbReference>
<evidence type="ECO:0000256" key="1">
    <source>
        <dbReference type="SAM" id="MobiDB-lite"/>
    </source>
</evidence>
<dbReference type="AlphaFoldDB" id="A0A543K6R6"/>
<evidence type="ECO:0000259" key="2">
    <source>
        <dbReference type="Pfam" id="PF09922"/>
    </source>
</evidence>
<evidence type="ECO:0000313" key="4">
    <source>
        <dbReference type="Proteomes" id="UP000315133"/>
    </source>
</evidence>
<gene>
    <name evidence="3" type="ORF">FB476_3162</name>
</gene>
<dbReference type="InterPro" id="IPR024425">
    <property type="entry name" value="LiaF-like_C"/>
</dbReference>
<keyword evidence="4" id="KW-1185">Reference proteome</keyword>
<organism evidence="3 4">
    <name type="scientific">Ornithinimicrobium humiphilum</name>
    <dbReference type="NCBI Taxonomy" id="125288"/>
    <lineage>
        <taxon>Bacteria</taxon>
        <taxon>Bacillati</taxon>
        <taxon>Actinomycetota</taxon>
        <taxon>Actinomycetes</taxon>
        <taxon>Micrococcales</taxon>
        <taxon>Ornithinimicrobiaceae</taxon>
        <taxon>Ornithinimicrobium</taxon>
    </lineage>
</organism>
<evidence type="ECO:0000313" key="3">
    <source>
        <dbReference type="EMBL" id="TQM90778.1"/>
    </source>
</evidence>
<dbReference type="OrthoDB" id="4772576at2"/>
<feature type="compositionally biased region" description="Pro residues" evidence="1">
    <location>
        <begin position="24"/>
        <end position="34"/>
    </location>
</feature>
<name>A0A543K6R6_9MICO</name>
<sequence length="200" mass="21212">MTNQPGGQQGPEWAGPSELGYPTEPTPPPPPLPTPGSAGTGTGMPEVVPLAGEVLPPYRAGAAQPPARIEKTDPLVAFLGDIVRTGRWQAARKTNALQLMGDLKLDLREVIQPGETLEVETWSLMGDVKIVVPPGTEVVVSGGTLLGDVKTETDPRHQTAPTGARLVVRGYTLMGDVIVREMGPDAGKPPRGWRWVSPKH</sequence>
<dbReference type="Pfam" id="PF09922">
    <property type="entry name" value="LiaF-like_C"/>
    <property type="match status" value="1"/>
</dbReference>
<dbReference type="Proteomes" id="UP000315133">
    <property type="component" value="Unassembled WGS sequence"/>
</dbReference>